<protein>
    <submittedName>
        <fullName evidence="3">Uncharacterized protein</fullName>
    </submittedName>
</protein>
<accession>A0A9Q8ST39</accession>
<dbReference type="AlphaFoldDB" id="A0A9Q8ST39"/>
<dbReference type="Proteomes" id="UP000830671">
    <property type="component" value="Chromosome 4"/>
</dbReference>
<name>A0A9Q8ST39_9PEZI</name>
<feature type="compositionally biased region" description="Polar residues" evidence="1">
    <location>
        <begin position="84"/>
        <end position="100"/>
    </location>
</feature>
<keyword evidence="2" id="KW-0732">Signal</keyword>
<evidence type="ECO:0000313" key="4">
    <source>
        <dbReference type="Proteomes" id="UP000830671"/>
    </source>
</evidence>
<organism evidence="3 4">
    <name type="scientific">Colletotrichum lupini</name>
    <dbReference type="NCBI Taxonomy" id="145971"/>
    <lineage>
        <taxon>Eukaryota</taxon>
        <taxon>Fungi</taxon>
        <taxon>Dikarya</taxon>
        <taxon>Ascomycota</taxon>
        <taxon>Pezizomycotina</taxon>
        <taxon>Sordariomycetes</taxon>
        <taxon>Hypocreomycetidae</taxon>
        <taxon>Glomerellales</taxon>
        <taxon>Glomerellaceae</taxon>
        <taxon>Colletotrichum</taxon>
        <taxon>Colletotrichum acutatum species complex</taxon>
    </lineage>
</organism>
<dbReference type="EMBL" id="CP019476">
    <property type="protein sequence ID" value="UQC83082.1"/>
    <property type="molecule type" value="Genomic_DNA"/>
</dbReference>
<proteinExistence type="predicted"/>
<feature type="region of interest" description="Disordered" evidence="1">
    <location>
        <begin position="74"/>
        <end position="123"/>
    </location>
</feature>
<reference evidence="3" key="1">
    <citation type="journal article" date="2021" name="Mol. Plant Microbe Interact.">
        <title>Complete Genome Sequence of the Plant-Pathogenic Fungus Colletotrichum lupini.</title>
        <authorList>
            <person name="Baroncelli R."/>
            <person name="Pensec F."/>
            <person name="Da Lio D."/>
            <person name="Boufleur T."/>
            <person name="Vicente I."/>
            <person name="Sarrocco S."/>
            <person name="Picot A."/>
            <person name="Baraldi E."/>
            <person name="Sukno S."/>
            <person name="Thon M."/>
            <person name="Le Floch G."/>
        </authorList>
    </citation>
    <scope>NUCLEOTIDE SEQUENCE</scope>
    <source>
        <strain evidence="3">IMI 504893</strain>
    </source>
</reference>
<feature type="chain" id="PRO_5040299947" evidence="2">
    <location>
        <begin position="29"/>
        <end position="166"/>
    </location>
</feature>
<gene>
    <name evidence="3" type="ORF">CLUP02_08573</name>
</gene>
<evidence type="ECO:0000313" key="3">
    <source>
        <dbReference type="EMBL" id="UQC83082.1"/>
    </source>
</evidence>
<evidence type="ECO:0000256" key="1">
    <source>
        <dbReference type="SAM" id="MobiDB-lite"/>
    </source>
</evidence>
<dbReference type="GeneID" id="73342571"/>
<feature type="signal peptide" evidence="2">
    <location>
        <begin position="1"/>
        <end position="28"/>
    </location>
</feature>
<keyword evidence="4" id="KW-1185">Reference proteome</keyword>
<sequence>MGGLRARRRVTSSSLLLLSTYLLGKVQRQVARQRAYGSWFSEMPHVLDNSLLRYCQLQTRTTWAKRRLLRPLNPRGASRAHGSLSFSGPQEQALHSQSPGASEVGVGHLSMDQDGGGQAGTGTLHMASEGLALHIPHSMYFAQFQVEAVVKTGQEMTESGHLLSIE</sequence>
<evidence type="ECO:0000256" key="2">
    <source>
        <dbReference type="SAM" id="SignalP"/>
    </source>
</evidence>
<dbReference type="RefSeq" id="XP_049144704.1">
    <property type="nucleotide sequence ID" value="XM_049287561.1"/>
</dbReference>
<dbReference type="KEGG" id="clup:CLUP02_08573"/>